<dbReference type="InterPro" id="IPR010903">
    <property type="entry name" value="DUF1517"/>
</dbReference>
<reference evidence="1" key="1">
    <citation type="submission" date="2022-06" db="EMBL/GenBank/DDBJ databases">
        <title>Genome sequence of Phormidium yuhuli AB48 isolated from an industrial photobioreactor environment.</title>
        <authorList>
            <person name="Qiu Y."/>
            <person name="Noonan A.J.C."/>
            <person name="Dofher K."/>
            <person name="Koch M."/>
            <person name="Kieft B."/>
            <person name="Lin X."/>
            <person name="Ziels R.M."/>
            <person name="Hallam S.J."/>
        </authorList>
    </citation>
    <scope>NUCLEOTIDE SEQUENCE</scope>
    <source>
        <strain evidence="1">AB48</strain>
    </source>
</reference>
<accession>A0ABY5AVV4</accession>
<dbReference type="Proteomes" id="UP001056708">
    <property type="component" value="Chromosome"/>
</dbReference>
<proteinExistence type="predicted"/>
<sequence>MSSLSERFKRVTGKERFVVARIMVQLAGAQINPLLGTLNRVAQQTLNGEDALDQLGRGLVEICQYLLELQPYWQAAANEGDVVWDEGEASDYFNELFTDSAQRYLSQPQVLESDAEDDTLFLIPSDNVVVMLTFVTKGECPDLEQDLADIDALTEGLQAVMTLAAQDKLEAIEIHFSPARFGESLTADQVLENFPELIPL</sequence>
<keyword evidence="2" id="KW-1185">Reference proteome</keyword>
<dbReference type="Pfam" id="PF07466">
    <property type="entry name" value="DUF1517"/>
    <property type="match status" value="1"/>
</dbReference>
<dbReference type="RefSeq" id="WP_252665123.1">
    <property type="nucleotide sequence ID" value="NZ_CP098611.1"/>
</dbReference>
<evidence type="ECO:0000313" key="2">
    <source>
        <dbReference type="Proteomes" id="UP001056708"/>
    </source>
</evidence>
<dbReference type="EMBL" id="CP098611">
    <property type="protein sequence ID" value="USR92948.1"/>
    <property type="molecule type" value="Genomic_DNA"/>
</dbReference>
<protein>
    <submittedName>
        <fullName evidence="1">DUF1517 domain-containing protein</fullName>
    </submittedName>
</protein>
<gene>
    <name evidence="1" type="ORF">NEA10_09610</name>
</gene>
<organism evidence="1 2">
    <name type="scientific">Phormidium yuhuli AB48</name>
    <dbReference type="NCBI Taxonomy" id="2940671"/>
    <lineage>
        <taxon>Bacteria</taxon>
        <taxon>Bacillati</taxon>
        <taxon>Cyanobacteriota</taxon>
        <taxon>Cyanophyceae</taxon>
        <taxon>Oscillatoriophycideae</taxon>
        <taxon>Oscillatoriales</taxon>
        <taxon>Oscillatoriaceae</taxon>
        <taxon>Phormidium</taxon>
        <taxon>Phormidium yuhuli</taxon>
    </lineage>
</organism>
<name>A0ABY5AVV4_9CYAN</name>
<evidence type="ECO:0000313" key="1">
    <source>
        <dbReference type="EMBL" id="USR92948.1"/>
    </source>
</evidence>